<accession>A0ABV4XIK6</accession>
<evidence type="ECO:0000313" key="3">
    <source>
        <dbReference type="Proteomes" id="UP001576774"/>
    </source>
</evidence>
<evidence type="ECO:0000313" key="2">
    <source>
        <dbReference type="EMBL" id="MFB2881923.1"/>
    </source>
</evidence>
<dbReference type="PANTHER" id="PTHR30372">
    <property type="entry name" value="LIPID-A-DISACCHARIDE SYNTHASE"/>
    <property type="match status" value="1"/>
</dbReference>
<organism evidence="2 3">
    <name type="scientific">Floridaenema aerugineum BLCC-F46</name>
    <dbReference type="NCBI Taxonomy" id="3153654"/>
    <lineage>
        <taxon>Bacteria</taxon>
        <taxon>Bacillati</taxon>
        <taxon>Cyanobacteriota</taxon>
        <taxon>Cyanophyceae</taxon>
        <taxon>Oscillatoriophycideae</taxon>
        <taxon>Aerosakkonematales</taxon>
        <taxon>Aerosakkonemataceae</taxon>
        <taxon>Floridanema</taxon>
        <taxon>Floridanema aerugineum</taxon>
    </lineage>
</organism>
<dbReference type="InterPro" id="IPR003835">
    <property type="entry name" value="Glyco_trans_19"/>
</dbReference>
<protein>
    <submittedName>
        <fullName evidence="2">Lipid-A-disaccharide synthase</fullName>
    </submittedName>
</protein>
<dbReference type="PANTHER" id="PTHR30372:SF6">
    <property type="entry name" value="LIPID-A-DISACCHARIDE SYNTHASE"/>
    <property type="match status" value="1"/>
</dbReference>
<keyword evidence="1" id="KW-1133">Transmembrane helix</keyword>
<keyword evidence="3" id="KW-1185">Reference proteome</keyword>
<dbReference type="RefSeq" id="WP_413274949.1">
    <property type="nucleotide sequence ID" value="NZ_JBHFNQ010000255.1"/>
</dbReference>
<feature type="transmembrane region" description="Helical" evidence="1">
    <location>
        <begin position="327"/>
        <end position="347"/>
    </location>
</feature>
<dbReference type="EMBL" id="JBHFNQ010000255">
    <property type="protein sequence ID" value="MFB2881923.1"/>
    <property type="molecule type" value="Genomic_DNA"/>
</dbReference>
<proteinExistence type="predicted"/>
<dbReference type="Proteomes" id="UP001576774">
    <property type="component" value="Unassembled WGS sequence"/>
</dbReference>
<comment type="caution">
    <text evidence="2">The sequence shown here is derived from an EMBL/GenBank/DDBJ whole genome shotgun (WGS) entry which is preliminary data.</text>
</comment>
<gene>
    <name evidence="2" type="ORF">ACE1CC_34180</name>
</gene>
<sequence length="431" mass="47795">MQPSDILILSNGPGELATWVRPVVKSLRQVLGNDRSSYRISLILSPCPNASGKEVEIAESYPEIDRIQPPEHFFSFLLTGKTAQNWDWRKNGVVLFLGGDQFYTVIIGKRLNYRTVIYAEWDARWHQWIDRFAAMTPKVIAKSPQKYADKFTVVGDLMAEVQGAEGQRGSGAVGQWGKIELIGLLPGSKPAKLAQGVPLGLAIAQQIHTLRPTTKFIIFVARTLDIQTLAKFADTQQNPIIKKLGWSSAELVFSPESNQYFLKTESGLTVELCTEFPAYKLLSQCRLCLTTVGANTAELGALAMPMFVLIPTQQLDAMRSWDGLPGLLANAPVLGSIFALIINWLVLRNKKLFAWPNIWAKAEIVPELVGNLQPETVAKMVVDYLENPERLLEMSDRLRAIRGQSGAANKIAQIVQQELAEARGVQENGEI</sequence>
<keyword evidence="1" id="KW-0472">Membrane</keyword>
<name>A0ABV4XIK6_9CYAN</name>
<keyword evidence="1" id="KW-0812">Transmembrane</keyword>
<reference evidence="2 3" key="1">
    <citation type="submission" date="2024-09" db="EMBL/GenBank/DDBJ databases">
        <title>Floridaenema gen nov. (Aerosakkonemataceae, Aerosakkonematales ord. nov., Cyanobacteria) from benthic tropical and subtropical fresh waters, with the description of four new species.</title>
        <authorList>
            <person name="Moretto J.A."/>
            <person name="Berthold D.E."/>
            <person name="Lefler F.W."/>
            <person name="Huang I.-S."/>
            <person name="Laughinghouse H. IV."/>
        </authorList>
    </citation>
    <scope>NUCLEOTIDE SEQUENCE [LARGE SCALE GENOMIC DNA]</scope>
    <source>
        <strain evidence="2 3">BLCC-F46</strain>
    </source>
</reference>
<evidence type="ECO:0000256" key="1">
    <source>
        <dbReference type="SAM" id="Phobius"/>
    </source>
</evidence>